<keyword evidence="3 4" id="KW-0326">Glycosidase</keyword>
<dbReference type="PANTHER" id="PTHR34983:SF2">
    <property type="entry name" value="ENDO-BETA-1,4-GALACTANASE"/>
    <property type="match status" value="1"/>
</dbReference>
<gene>
    <name evidence="5" type="ORF">N7U62_11835</name>
</gene>
<dbReference type="Gene3D" id="3.20.20.80">
    <property type="entry name" value="Glycosidases"/>
    <property type="match status" value="2"/>
</dbReference>
<protein>
    <recommendedName>
        <fullName evidence="4">Arabinogalactan endo-beta-1,4-galactanase</fullName>
        <ecNumber evidence="4">3.2.1.89</ecNumber>
    </recommendedName>
</protein>
<organism evidence="5 6">
    <name type="scientific">Reichenbachiella ulvae</name>
    <dbReference type="NCBI Taxonomy" id="2980104"/>
    <lineage>
        <taxon>Bacteria</taxon>
        <taxon>Pseudomonadati</taxon>
        <taxon>Bacteroidota</taxon>
        <taxon>Cytophagia</taxon>
        <taxon>Cytophagales</taxon>
        <taxon>Reichenbachiellaceae</taxon>
        <taxon>Reichenbachiella</taxon>
    </lineage>
</organism>
<dbReference type="SUPFAM" id="SSF51445">
    <property type="entry name" value="(Trans)glycosidases"/>
    <property type="match status" value="2"/>
</dbReference>
<evidence type="ECO:0000256" key="4">
    <source>
        <dbReference type="RuleBase" id="RU361192"/>
    </source>
</evidence>
<comment type="caution">
    <text evidence="5">The sequence shown here is derived from an EMBL/GenBank/DDBJ whole genome shotgun (WGS) entry which is preliminary data.</text>
</comment>
<evidence type="ECO:0000256" key="3">
    <source>
        <dbReference type="ARBA" id="ARBA00023295"/>
    </source>
</evidence>
<dbReference type="InterPro" id="IPR011683">
    <property type="entry name" value="Glyco_hydro_53"/>
</dbReference>
<evidence type="ECO:0000256" key="2">
    <source>
        <dbReference type="ARBA" id="ARBA00022801"/>
    </source>
</evidence>
<comment type="catalytic activity">
    <reaction evidence="4">
        <text>The enzyme specifically hydrolyzes (1-&gt;4)-beta-D-galactosidic linkages in type I arabinogalactans.</text>
        <dbReference type="EC" id="3.2.1.89"/>
    </reaction>
</comment>
<dbReference type="PANTHER" id="PTHR34983">
    <property type="entry name" value="ARABINOGALACTAN ENDO-BETA-1,4-GALACTANASE A"/>
    <property type="match status" value="1"/>
</dbReference>
<dbReference type="Proteomes" id="UP001300692">
    <property type="component" value="Unassembled WGS sequence"/>
</dbReference>
<evidence type="ECO:0000313" key="6">
    <source>
        <dbReference type="Proteomes" id="UP001300692"/>
    </source>
</evidence>
<evidence type="ECO:0000256" key="1">
    <source>
        <dbReference type="ARBA" id="ARBA00010687"/>
    </source>
</evidence>
<evidence type="ECO:0000313" key="5">
    <source>
        <dbReference type="EMBL" id="MCV9387359.1"/>
    </source>
</evidence>
<sequence length="685" mass="77701">MKELKILFNMMTSFIRRKKFNTSVVLLLALTLFGCTPDTSDAPSQSIGADISFVPQMESWGRSFYDTEGKETDIFDLLKKHHFDNIRLRIFVDPSAENGYSKDGFCDLNNTLDMAKRIKAAGMTFTLDFHYSDTWADPDKQFKPSAWEGLTDKALEDKLYEYTKEVLTTLKKEGVAPEIVQVGNEISHGMVWPDGRVLDNATEENWAALMGLYKAGQKAVREVLPDSKLMVHLALGGQNTLCREFLDKMNQYGAEFDMIGLSYYERWHETYNDLKANLYDLSKRYNKPVCVNEYGASEENIKIINDIVRSVPNGLGYGTMAWEPTRAMFDKEGKPSEAIFALYDEVYEQNLNPDQQAKVEPPFERTVNIETPVIGADVSFVPQSEDRGAKYSDQGQEKDVLEILKDHKFNWIRLRLFVDPDAENGYSRGGKGFCGLEKTLEMAKRVKAAGMNFLLDFHYSDTWADPGKQFTPSAWKELHGSALEGRIYSYTNETIKRFIGEGVRPDMVQVGNEINNGMVWPQGKLPEGKEKVDSDEEMESFSVLLRCASAAVRAADPSITIMVHIACGGQNPESVAFFDKIISRDVKFDVIGQSYYPEYHGTLEDLEANLNDLVTRYDKPIFVVEYHHNRKEVNDIVHNIPNGMGLGTFIWEPTSPRWGGLFDQEGNTNENIDIYPELYSAYTAD</sequence>
<reference evidence="5 6" key="1">
    <citation type="submission" date="2022-10" db="EMBL/GenBank/DDBJ databases">
        <title>Comparative genomics and taxonomic characterization of three novel marine species of genus Reichenbachiella exhibiting antioxidant and polysaccharide degradation activities.</title>
        <authorList>
            <person name="Muhammad N."/>
            <person name="Lee Y.-J."/>
            <person name="Ko J."/>
            <person name="Kim S.-G."/>
        </authorList>
    </citation>
    <scope>NUCLEOTIDE SEQUENCE [LARGE SCALE GENOMIC DNA]</scope>
    <source>
        <strain evidence="5 6">ABR2-5</strain>
    </source>
</reference>
<dbReference type="PROSITE" id="PS51257">
    <property type="entry name" value="PROKAR_LIPOPROTEIN"/>
    <property type="match status" value="1"/>
</dbReference>
<dbReference type="Pfam" id="PF07745">
    <property type="entry name" value="Glyco_hydro_53"/>
    <property type="match status" value="2"/>
</dbReference>
<dbReference type="InterPro" id="IPR017853">
    <property type="entry name" value="GH"/>
</dbReference>
<comment type="similarity">
    <text evidence="1 4">Belongs to the glycosyl hydrolase 53 family.</text>
</comment>
<name>A0ABT3CUR7_9BACT</name>
<accession>A0ABT3CUR7</accession>
<dbReference type="EC" id="3.2.1.89" evidence="4"/>
<dbReference type="EMBL" id="JAOYOD010000001">
    <property type="protein sequence ID" value="MCV9387359.1"/>
    <property type="molecule type" value="Genomic_DNA"/>
</dbReference>
<dbReference type="RefSeq" id="WP_264138183.1">
    <property type="nucleotide sequence ID" value="NZ_JAOYOD010000001.1"/>
</dbReference>
<keyword evidence="6" id="KW-1185">Reference proteome</keyword>
<keyword evidence="2 4" id="KW-0378">Hydrolase</keyword>
<proteinExistence type="inferred from homology"/>